<proteinExistence type="predicted"/>
<keyword evidence="8" id="KW-1185">Reference proteome</keyword>
<feature type="transmembrane region" description="Helical" evidence="5">
    <location>
        <begin position="112"/>
        <end position="130"/>
    </location>
</feature>
<dbReference type="PROSITE" id="PS51257">
    <property type="entry name" value="PROKAR_LIPOPROTEIN"/>
    <property type="match status" value="1"/>
</dbReference>
<dbReference type="Gene3D" id="1.20.1250.20">
    <property type="entry name" value="MFS general substrate transporter like domains"/>
    <property type="match status" value="1"/>
</dbReference>
<dbReference type="PROSITE" id="PS00217">
    <property type="entry name" value="SUGAR_TRANSPORT_2"/>
    <property type="match status" value="1"/>
</dbReference>
<dbReference type="InterPro" id="IPR050549">
    <property type="entry name" value="MFS_Trehalose_Transporter"/>
</dbReference>
<dbReference type="SUPFAM" id="SSF103473">
    <property type="entry name" value="MFS general substrate transporter"/>
    <property type="match status" value="1"/>
</dbReference>
<dbReference type="InterPro" id="IPR005828">
    <property type="entry name" value="MFS_sugar_transport-like"/>
</dbReference>
<dbReference type="InterPro" id="IPR020846">
    <property type="entry name" value="MFS_dom"/>
</dbReference>
<dbReference type="InterPro" id="IPR005829">
    <property type="entry name" value="Sugar_transporter_CS"/>
</dbReference>
<dbReference type="PROSITE" id="PS00216">
    <property type="entry name" value="SUGAR_TRANSPORT_1"/>
    <property type="match status" value="1"/>
</dbReference>
<dbReference type="PANTHER" id="PTHR48021:SF46">
    <property type="entry name" value="MAJOR FACILITATOR SUPERFAMILY (MFS) PROFILE DOMAIN-CONTAINING PROTEIN"/>
    <property type="match status" value="1"/>
</dbReference>
<organism evidence="7 8">
    <name type="scientific">Ranatra chinensis</name>
    <dbReference type="NCBI Taxonomy" id="642074"/>
    <lineage>
        <taxon>Eukaryota</taxon>
        <taxon>Metazoa</taxon>
        <taxon>Ecdysozoa</taxon>
        <taxon>Arthropoda</taxon>
        <taxon>Hexapoda</taxon>
        <taxon>Insecta</taxon>
        <taxon>Pterygota</taxon>
        <taxon>Neoptera</taxon>
        <taxon>Paraneoptera</taxon>
        <taxon>Hemiptera</taxon>
        <taxon>Heteroptera</taxon>
        <taxon>Panheteroptera</taxon>
        <taxon>Nepomorpha</taxon>
        <taxon>Nepidae</taxon>
        <taxon>Ranatrinae</taxon>
        <taxon>Ranatra</taxon>
    </lineage>
</organism>
<evidence type="ECO:0000256" key="4">
    <source>
        <dbReference type="ARBA" id="ARBA00023136"/>
    </source>
</evidence>
<reference evidence="7 8" key="1">
    <citation type="submission" date="2024-07" db="EMBL/GenBank/DDBJ databases">
        <title>Chromosome-level genome assembly of the water stick insect Ranatra chinensis (Heteroptera: Nepidae).</title>
        <authorList>
            <person name="Liu X."/>
        </authorList>
    </citation>
    <scope>NUCLEOTIDE SEQUENCE [LARGE SCALE GENOMIC DNA]</scope>
    <source>
        <strain evidence="7">Cailab_2021Rc</strain>
        <tissue evidence="7">Muscle</tissue>
    </source>
</reference>
<sequence length="185" mass="19924">MSPDTIKGDNRSYVVFAASLSGVVCGCAFVWLTPLLPQLKSENSEVPMTEAELSWVVSIIEIGDIFTPVPSALLADRLGRKPVLLAFGPIQLAAWLIILLSRTVAGLCVARFIQGMAMGIMYSVLPIYLAEIASPAVRGSVGIIVQTSVYFGQIYEYSIGPFLTYSQIIWASIPLTVVSIVKAPN</sequence>
<evidence type="ECO:0000256" key="2">
    <source>
        <dbReference type="ARBA" id="ARBA00022692"/>
    </source>
</evidence>
<evidence type="ECO:0000256" key="1">
    <source>
        <dbReference type="ARBA" id="ARBA00004141"/>
    </source>
</evidence>
<keyword evidence="2 5" id="KW-0812">Transmembrane</keyword>
<evidence type="ECO:0000259" key="6">
    <source>
        <dbReference type="PROSITE" id="PS50850"/>
    </source>
</evidence>
<dbReference type="GO" id="GO:0016020">
    <property type="term" value="C:membrane"/>
    <property type="evidence" value="ECO:0007669"/>
    <property type="project" value="UniProtKB-SubCell"/>
</dbReference>
<comment type="caution">
    <text evidence="7">The sequence shown here is derived from an EMBL/GenBank/DDBJ whole genome shotgun (WGS) entry which is preliminary data.</text>
</comment>
<feature type="transmembrane region" description="Helical" evidence="5">
    <location>
        <begin position="82"/>
        <end position="100"/>
    </location>
</feature>
<gene>
    <name evidence="7" type="ORF">AAG570_004766</name>
</gene>
<dbReference type="EMBL" id="JBFDAA010000016">
    <property type="protein sequence ID" value="KAL1117440.1"/>
    <property type="molecule type" value="Genomic_DNA"/>
</dbReference>
<keyword evidence="4 5" id="KW-0472">Membrane</keyword>
<name>A0ABD0YQA7_9HEMI</name>
<dbReference type="AlphaFoldDB" id="A0ABD0YQA7"/>
<protein>
    <recommendedName>
        <fullName evidence="6">Major facilitator superfamily (MFS) profile domain-containing protein</fullName>
    </recommendedName>
</protein>
<dbReference type="PROSITE" id="PS50850">
    <property type="entry name" value="MFS"/>
    <property type="match status" value="1"/>
</dbReference>
<dbReference type="InterPro" id="IPR036259">
    <property type="entry name" value="MFS_trans_sf"/>
</dbReference>
<evidence type="ECO:0000256" key="5">
    <source>
        <dbReference type="SAM" id="Phobius"/>
    </source>
</evidence>
<dbReference type="Proteomes" id="UP001558652">
    <property type="component" value="Unassembled WGS sequence"/>
</dbReference>
<accession>A0ABD0YQA7</accession>
<evidence type="ECO:0000313" key="7">
    <source>
        <dbReference type="EMBL" id="KAL1117440.1"/>
    </source>
</evidence>
<feature type="transmembrane region" description="Helical" evidence="5">
    <location>
        <begin position="12"/>
        <end position="33"/>
    </location>
</feature>
<feature type="domain" description="Major facilitator superfamily (MFS) profile" evidence="6">
    <location>
        <begin position="14"/>
        <end position="185"/>
    </location>
</feature>
<dbReference type="PANTHER" id="PTHR48021">
    <property type="match status" value="1"/>
</dbReference>
<keyword evidence="3 5" id="KW-1133">Transmembrane helix</keyword>
<evidence type="ECO:0000313" key="8">
    <source>
        <dbReference type="Proteomes" id="UP001558652"/>
    </source>
</evidence>
<dbReference type="Pfam" id="PF00083">
    <property type="entry name" value="Sugar_tr"/>
    <property type="match status" value="1"/>
</dbReference>
<comment type="subcellular location">
    <subcellularLocation>
        <location evidence="1">Membrane</location>
        <topology evidence="1">Multi-pass membrane protein</topology>
    </subcellularLocation>
</comment>
<evidence type="ECO:0000256" key="3">
    <source>
        <dbReference type="ARBA" id="ARBA00022989"/>
    </source>
</evidence>